<keyword evidence="10" id="KW-0626">Porin</keyword>
<evidence type="ECO:0000256" key="5">
    <source>
        <dbReference type="ARBA" id="ARBA00022597"/>
    </source>
</evidence>
<sequence>MKSAVQALLFLWLVLAGAVASAQTATPYQLRHGDALTVSVWKEQALNMEVRVLPDGSITFPLAGRVEVAGLTTPQAEQRIASKIKNFIPEAVVTVTVTGIDGSRVYVLGKVAEPGPVTLMSPSTTVLQVLSQVGGVDRFADANSIRVLRQANGAATALPVRYNDLMRGNALETNVVLLPGDTILVP</sequence>
<comment type="similarity">
    <text evidence="2">Belongs to the BexD/CtrA/VexA family.</text>
</comment>
<evidence type="ECO:0000256" key="6">
    <source>
        <dbReference type="ARBA" id="ARBA00022692"/>
    </source>
</evidence>
<evidence type="ECO:0000256" key="7">
    <source>
        <dbReference type="ARBA" id="ARBA00022729"/>
    </source>
</evidence>
<reference evidence="18 19" key="1">
    <citation type="submission" date="2023-07" db="EMBL/GenBank/DDBJ databases">
        <title>Sorghum-associated microbial communities from plants grown in Nebraska, USA.</title>
        <authorList>
            <person name="Schachtman D."/>
        </authorList>
    </citation>
    <scope>NUCLEOTIDE SEQUENCE [LARGE SCALE GENOMIC DNA]</scope>
    <source>
        <strain evidence="18 19">BE240</strain>
    </source>
</reference>
<comment type="caution">
    <text evidence="18">The sequence shown here is derived from an EMBL/GenBank/DDBJ whole genome shotgun (WGS) entry which is preliminary data.</text>
</comment>
<dbReference type="PANTHER" id="PTHR33619">
    <property type="entry name" value="POLYSACCHARIDE EXPORT PROTEIN GFCE-RELATED"/>
    <property type="match status" value="1"/>
</dbReference>
<feature type="signal peptide" evidence="15">
    <location>
        <begin position="1"/>
        <end position="22"/>
    </location>
</feature>
<dbReference type="Pfam" id="PF22461">
    <property type="entry name" value="SLBB_2"/>
    <property type="match status" value="1"/>
</dbReference>
<keyword evidence="9" id="KW-0406">Ion transport</keyword>
<dbReference type="InterPro" id="IPR049712">
    <property type="entry name" value="Poly_export"/>
</dbReference>
<proteinExistence type="inferred from homology"/>
<evidence type="ECO:0000313" key="19">
    <source>
        <dbReference type="Proteomes" id="UP001265550"/>
    </source>
</evidence>
<evidence type="ECO:0000256" key="15">
    <source>
        <dbReference type="SAM" id="SignalP"/>
    </source>
</evidence>
<evidence type="ECO:0000256" key="8">
    <source>
        <dbReference type="ARBA" id="ARBA00023047"/>
    </source>
</evidence>
<evidence type="ECO:0000256" key="14">
    <source>
        <dbReference type="ARBA" id="ARBA00023288"/>
    </source>
</evidence>
<keyword evidence="19" id="KW-1185">Reference proteome</keyword>
<feature type="domain" description="Polysaccharide export protein N-terminal" evidence="16">
    <location>
        <begin position="23"/>
        <end position="98"/>
    </location>
</feature>
<name>A0ABU1V4U4_9BURK</name>
<keyword evidence="4" id="KW-1134">Transmembrane beta strand</keyword>
<evidence type="ECO:0000256" key="9">
    <source>
        <dbReference type="ARBA" id="ARBA00023065"/>
    </source>
</evidence>
<evidence type="ECO:0000256" key="12">
    <source>
        <dbReference type="ARBA" id="ARBA00023139"/>
    </source>
</evidence>
<gene>
    <name evidence="18" type="ORF">J2X09_000071</name>
</gene>
<dbReference type="Gene3D" id="3.30.1950.10">
    <property type="entry name" value="wza like domain"/>
    <property type="match status" value="1"/>
</dbReference>
<dbReference type="EMBL" id="JAVDWE010000001">
    <property type="protein sequence ID" value="MDR7092348.1"/>
    <property type="molecule type" value="Genomic_DNA"/>
</dbReference>
<evidence type="ECO:0000256" key="10">
    <source>
        <dbReference type="ARBA" id="ARBA00023114"/>
    </source>
</evidence>
<dbReference type="RefSeq" id="WP_204731371.1">
    <property type="nucleotide sequence ID" value="NZ_JAVDWE010000001.1"/>
</dbReference>
<dbReference type="Gene3D" id="3.10.560.10">
    <property type="entry name" value="Outer membrane lipoprotein wza domain like"/>
    <property type="match status" value="1"/>
</dbReference>
<dbReference type="InterPro" id="IPR054765">
    <property type="entry name" value="SLBB_dom"/>
</dbReference>
<dbReference type="PANTHER" id="PTHR33619:SF3">
    <property type="entry name" value="POLYSACCHARIDE EXPORT PROTEIN GFCE-RELATED"/>
    <property type="match status" value="1"/>
</dbReference>
<keyword evidence="13" id="KW-0998">Cell outer membrane</keyword>
<accession>A0ABU1V4U4</accession>
<dbReference type="Proteomes" id="UP001265550">
    <property type="component" value="Unassembled WGS sequence"/>
</dbReference>
<evidence type="ECO:0000256" key="2">
    <source>
        <dbReference type="ARBA" id="ARBA00009450"/>
    </source>
</evidence>
<keyword evidence="8" id="KW-0625">Polysaccharide transport</keyword>
<keyword evidence="5" id="KW-0762">Sugar transport</keyword>
<keyword evidence="7 15" id="KW-0732">Signal</keyword>
<keyword evidence="6" id="KW-0812">Transmembrane</keyword>
<evidence type="ECO:0000256" key="3">
    <source>
        <dbReference type="ARBA" id="ARBA00022448"/>
    </source>
</evidence>
<evidence type="ECO:0000256" key="11">
    <source>
        <dbReference type="ARBA" id="ARBA00023136"/>
    </source>
</evidence>
<dbReference type="Pfam" id="PF02563">
    <property type="entry name" value="Poly_export"/>
    <property type="match status" value="1"/>
</dbReference>
<evidence type="ECO:0000256" key="4">
    <source>
        <dbReference type="ARBA" id="ARBA00022452"/>
    </source>
</evidence>
<evidence type="ECO:0000259" key="17">
    <source>
        <dbReference type="Pfam" id="PF22461"/>
    </source>
</evidence>
<keyword evidence="12" id="KW-0564">Palmitate</keyword>
<organism evidence="18 19">
    <name type="scientific">Hydrogenophaga laconesensis</name>
    <dbReference type="NCBI Taxonomy" id="1805971"/>
    <lineage>
        <taxon>Bacteria</taxon>
        <taxon>Pseudomonadati</taxon>
        <taxon>Pseudomonadota</taxon>
        <taxon>Betaproteobacteria</taxon>
        <taxon>Burkholderiales</taxon>
        <taxon>Comamonadaceae</taxon>
        <taxon>Hydrogenophaga</taxon>
    </lineage>
</organism>
<feature type="chain" id="PRO_5045685291" evidence="15">
    <location>
        <begin position="23"/>
        <end position="186"/>
    </location>
</feature>
<evidence type="ECO:0000313" key="18">
    <source>
        <dbReference type="EMBL" id="MDR7092348.1"/>
    </source>
</evidence>
<protein>
    <submittedName>
        <fullName evidence="18">Polysaccharide export outer membrane protein</fullName>
    </submittedName>
</protein>
<keyword evidence="14" id="KW-0449">Lipoprotein</keyword>
<keyword evidence="11" id="KW-0472">Membrane</keyword>
<evidence type="ECO:0000256" key="1">
    <source>
        <dbReference type="ARBA" id="ARBA00004571"/>
    </source>
</evidence>
<dbReference type="InterPro" id="IPR003715">
    <property type="entry name" value="Poly_export_N"/>
</dbReference>
<feature type="domain" description="SLBB" evidence="17">
    <location>
        <begin position="104"/>
        <end position="185"/>
    </location>
</feature>
<comment type="subcellular location">
    <subcellularLocation>
        <location evidence="1">Cell outer membrane</location>
        <topology evidence="1">Multi-pass membrane protein</topology>
    </subcellularLocation>
</comment>
<evidence type="ECO:0000256" key="13">
    <source>
        <dbReference type="ARBA" id="ARBA00023237"/>
    </source>
</evidence>
<evidence type="ECO:0000259" key="16">
    <source>
        <dbReference type="Pfam" id="PF02563"/>
    </source>
</evidence>
<keyword evidence="3" id="KW-0813">Transport</keyword>